<feature type="region of interest" description="Disordered" evidence="1">
    <location>
        <begin position="40"/>
        <end position="63"/>
    </location>
</feature>
<proteinExistence type="predicted"/>
<name>A0A0E9PAH8_ANGAN</name>
<sequence>MNERKNDKNCIKEVIFKYVLAALAKKLSKTNYSLLSARFKTRTSSENSNRSSENHRRTNICLV</sequence>
<feature type="compositionally biased region" description="Low complexity" evidence="1">
    <location>
        <begin position="42"/>
        <end position="51"/>
    </location>
</feature>
<reference evidence="2" key="1">
    <citation type="submission" date="2014-11" db="EMBL/GenBank/DDBJ databases">
        <authorList>
            <person name="Amaro Gonzalez C."/>
        </authorList>
    </citation>
    <scope>NUCLEOTIDE SEQUENCE</scope>
</reference>
<reference evidence="2" key="2">
    <citation type="journal article" date="2015" name="Fish Shellfish Immunol.">
        <title>Early steps in the European eel (Anguilla anguilla)-Vibrio vulnificus interaction in the gills: Role of the RtxA13 toxin.</title>
        <authorList>
            <person name="Callol A."/>
            <person name="Pajuelo D."/>
            <person name="Ebbesson L."/>
            <person name="Teles M."/>
            <person name="MacKenzie S."/>
            <person name="Amaro C."/>
        </authorList>
    </citation>
    <scope>NUCLEOTIDE SEQUENCE</scope>
</reference>
<evidence type="ECO:0000313" key="2">
    <source>
        <dbReference type="EMBL" id="JAH01681.1"/>
    </source>
</evidence>
<dbReference type="EMBL" id="GBXM01106896">
    <property type="protein sequence ID" value="JAH01681.1"/>
    <property type="molecule type" value="Transcribed_RNA"/>
</dbReference>
<protein>
    <submittedName>
        <fullName evidence="2">Uncharacterized protein</fullName>
    </submittedName>
</protein>
<evidence type="ECO:0000256" key="1">
    <source>
        <dbReference type="SAM" id="MobiDB-lite"/>
    </source>
</evidence>
<accession>A0A0E9PAH8</accession>
<dbReference type="AlphaFoldDB" id="A0A0E9PAH8"/>
<organism evidence="2">
    <name type="scientific">Anguilla anguilla</name>
    <name type="common">European freshwater eel</name>
    <name type="synonym">Muraena anguilla</name>
    <dbReference type="NCBI Taxonomy" id="7936"/>
    <lineage>
        <taxon>Eukaryota</taxon>
        <taxon>Metazoa</taxon>
        <taxon>Chordata</taxon>
        <taxon>Craniata</taxon>
        <taxon>Vertebrata</taxon>
        <taxon>Euteleostomi</taxon>
        <taxon>Actinopterygii</taxon>
        <taxon>Neopterygii</taxon>
        <taxon>Teleostei</taxon>
        <taxon>Anguilliformes</taxon>
        <taxon>Anguillidae</taxon>
        <taxon>Anguilla</taxon>
    </lineage>
</organism>